<dbReference type="RefSeq" id="WP_382368936.1">
    <property type="nucleotide sequence ID" value="NZ_JBHRZI010000005.1"/>
</dbReference>
<protein>
    <submittedName>
        <fullName evidence="1">Uncharacterized protein</fullName>
    </submittedName>
</protein>
<proteinExistence type="predicted"/>
<dbReference type="EMBL" id="JBHRZI010000005">
    <property type="protein sequence ID" value="MFC3890670.1"/>
    <property type="molecule type" value="Genomic_DNA"/>
</dbReference>
<gene>
    <name evidence="1" type="ORF">ACFOWZ_04235</name>
</gene>
<reference evidence="2" key="1">
    <citation type="journal article" date="2019" name="Int. J. Syst. Evol. Microbiol.">
        <title>The Global Catalogue of Microorganisms (GCM) 10K type strain sequencing project: providing services to taxonomists for standard genome sequencing and annotation.</title>
        <authorList>
            <consortium name="The Broad Institute Genomics Platform"/>
            <consortium name="The Broad Institute Genome Sequencing Center for Infectious Disease"/>
            <person name="Wu L."/>
            <person name="Ma J."/>
        </authorList>
    </citation>
    <scope>NUCLEOTIDE SEQUENCE [LARGE SCALE GENOMIC DNA]</scope>
    <source>
        <strain evidence="2">CGMCC 4.7405</strain>
    </source>
</reference>
<evidence type="ECO:0000313" key="2">
    <source>
        <dbReference type="Proteomes" id="UP001595690"/>
    </source>
</evidence>
<dbReference type="Proteomes" id="UP001595690">
    <property type="component" value="Unassembled WGS sequence"/>
</dbReference>
<comment type="caution">
    <text evidence="1">The sequence shown here is derived from an EMBL/GenBank/DDBJ whole genome shotgun (WGS) entry which is preliminary data.</text>
</comment>
<evidence type="ECO:0000313" key="1">
    <source>
        <dbReference type="EMBL" id="MFC3890670.1"/>
    </source>
</evidence>
<sequence>MRESTARAVTEISCFAFAGTPDSVTRSVYALPRTIVGHTWYALLVESERAADIRVFSRTHADDDSGPVASWHGASLGALPIRIMSLLMNAGDGIEAALGEHGGFVEHGLVPCPPTPRGAFGHALGAYAADRSVRAFVIAL</sequence>
<accession>A0ABV8BMY4</accession>
<organism evidence="1 2">
    <name type="scientific">Lentzea rhizosphaerae</name>
    <dbReference type="NCBI Taxonomy" id="2041025"/>
    <lineage>
        <taxon>Bacteria</taxon>
        <taxon>Bacillati</taxon>
        <taxon>Actinomycetota</taxon>
        <taxon>Actinomycetes</taxon>
        <taxon>Pseudonocardiales</taxon>
        <taxon>Pseudonocardiaceae</taxon>
        <taxon>Lentzea</taxon>
    </lineage>
</organism>
<keyword evidence="2" id="KW-1185">Reference proteome</keyword>
<name>A0ABV8BMY4_9PSEU</name>